<dbReference type="PANTHER" id="PTHR42899">
    <property type="entry name" value="SPERMATOGENESIS-ASSOCIATED PROTEIN 20"/>
    <property type="match status" value="1"/>
</dbReference>
<comment type="caution">
    <text evidence="2">The sequence shown here is derived from an EMBL/GenBank/DDBJ whole genome shotgun (WGS) entry which is preliminary data.</text>
</comment>
<dbReference type="SUPFAM" id="SSF52833">
    <property type="entry name" value="Thioredoxin-like"/>
    <property type="match status" value="1"/>
</dbReference>
<dbReference type="InterPro" id="IPR024705">
    <property type="entry name" value="Ssp411"/>
</dbReference>
<dbReference type="PIRSF" id="PIRSF006402">
    <property type="entry name" value="UCP006402_thioredoxin"/>
    <property type="match status" value="1"/>
</dbReference>
<accession>A0ABU1JAB7</accession>
<dbReference type="InterPro" id="IPR008928">
    <property type="entry name" value="6-hairpin_glycosidase_sf"/>
</dbReference>
<dbReference type="CDD" id="cd02955">
    <property type="entry name" value="SSP411"/>
    <property type="match status" value="1"/>
</dbReference>
<dbReference type="SUPFAM" id="SSF48208">
    <property type="entry name" value="Six-hairpin glycosidases"/>
    <property type="match status" value="1"/>
</dbReference>
<protein>
    <submittedName>
        <fullName evidence="2">Uncharacterized protein YyaL (SSP411 family)</fullName>
    </submittedName>
</protein>
<evidence type="ECO:0000313" key="2">
    <source>
        <dbReference type="EMBL" id="MDR6269069.1"/>
    </source>
</evidence>
<dbReference type="PANTHER" id="PTHR42899:SF1">
    <property type="entry name" value="SPERMATOGENESIS-ASSOCIATED PROTEIN 20"/>
    <property type="match status" value="1"/>
</dbReference>
<dbReference type="Proteomes" id="UP001185069">
    <property type="component" value="Unassembled WGS sequence"/>
</dbReference>
<dbReference type="RefSeq" id="WP_309797103.1">
    <property type="nucleotide sequence ID" value="NZ_BAAAHY010000001.1"/>
</dbReference>
<evidence type="ECO:0000313" key="3">
    <source>
        <dbReference type="Proteomes" id="UP001185069"/>
    </source>
</evidence>
<dbReference type="InterPro" id="IPR004879">
    <property type="entry name" value="Ssp411-like_TRX"/>
</dbReference>
<keyword evidence="3" id="KW-1185">Reference proteome</keyword>
<dbReference type="Gene3D" id="3.40.30.10">
    <property type="entry name" value="Glutaredoxin"/>
    <property type="match status" value="1"/>
</dbReference>
<reference evidence="2 3" key="1">
    <citation type="submission" date="2023-07" db="EMBL/GenBank/DDBJ databases">
        <title>Sequencing the genomes of 1000 actinobacteria strains.</title>
        <authorList>
            <person name="Klenk H.-P."/>
        </authorList>
    </citation>
    <scope>NUCLEOTIDE SEQUENCE [LARGE SCALE GENOMIC DNA]</scope>
    <source>
        <strain evidence="2 3">DSM 14555</strain>
    </source>
</reference>
<dbReference type="InterPro" id="IPR036249">
    <property type="entry name" value="Thioredoxin-like_sf"/>
</dbReference>
<evidence type="ECO:0000259" key="1">
    <source>
        <dbReference type="Pfam" id="PF03190"/>
    </source>
</evidence>
<organism evidence="2 3">
    <name type="scientific">Arthrobacter russicus</name>
    <dbReference type="NCBI Taxonomy" id="172040"/>
    <lineage>
        <taxon>Bacteria</taxon>
        <taxon>Bacillati</taxon>
        <taxon>Actinomycetota</taxon>
        <taxon>Actinomycetes</taxon>
        <taxon>Micrococcales</taxon>
        <taxon>Micrococcaceae</taxon>
        <taxon>Arthrobacter</taxon>
    </lineage>
</organism>
<proteinExistence type="predicted"/>
<dbReference type="EMBL" id="JAVDQF010000001">
    <property type="protein sequence ID" value="MDR6269069.1"/>
    <property type="molecule type" value="Genomic_DNA"/>
</dbReference>
<name>A0ABU1JAB7_9MICC</name>
<dbReference type="Pfam" id="PF03190">
    <property type="entry name" value="Thioredox_DsbH"/>
    <property type="match status" value="1"/>
</dbReference>
<sequence length="696" mass="73724">MTQIPAIMDPAGTNALAGQTSAYLRQHAAQPVHWQPFGEAAFAAAVRREQPVFLSIGYAACHWCHVMAHESFDDPELAEYLNANFIPVKVDREERPDVDAVYLSATQAISGQGGWPMTVFLTPQGQAFHAGTYFPPQPSEGRPSLRQVLAAVLEAWQDRRAEVYESADSLAQTLQGTPLAVRPVVSLPGAPDSRPELLDAALAGLAGQLDPVHGGFGKAPKFPPSPVLGFLIRHAATDRDAAGTARSMAAASLAGMADSALFDQLAGGFARYSVTADWSLPHYEKMLYDNAQLLRHYAAWLKLPEGADFEPQRARRVLRGVVDFLLDSLALPAGCFASSLDADSMLDGVLTEGAAYTWTAAELGAVLGEADGARYAGLMNVADEPVPLHPARAFGAADQGFVDSVRTALLESRNRRSQPELDDKAVAGWNGLAISGLLEAWSVLDDPRCLEAAERCGRALLASHWRDGRLSRVPGNGAIGLLEDHAWCAEAFFLLFSATADAAWYRHGEALLLAACEAFVSADGVVDAVPDSVELLRAQGGRQGADPLDNATPSGVAAFAESLLRYAALSGSTLHRGLAESILAGLAPVAVRYPRAAGAALAAIESVLSGPLEVAVVGPERESMLAVARRSPLPGLVIAASDGRASTALDSPVPLLQGRRADAGALAFVCRKMVCQRPTADLRQLEAQLSGYRPRT</sequence>
<gene>
    <name evidence="2" type="ORF">JOE69_001307</name>
</gene>
<feature type="domain" description="Spermatogenesis-associated protein 20-like TRX" evidence="1">
    <location>
        <begin position="13"/>
        <end position="175"/>
    </location>
</feature>